<dbReference type="VEuPathDB" id="CryptoDB:Cvel_26133"/>
<dbReference type="EMBL" id="CDMZ01002269">
    <property type="protein sequence ID" value="CEM41611.1"/>
    <property type="molecule type" value="Genomic_DNA"/>
</dbReference>
<accession>A0A0G4HCR5</accession>
<sequence length="166" mass="17688">MYRILPPFSGDDGVRPESEEILSTRCRNYKDFPFADSGGGGEGPRDVPDNGDSSSSLPSSFSSKCSSSASSTSFPSAASSAAASVSEAAFPPSSSLSSSPEVVYRVRHADVVDLLERADASDYVFNFVVNDVDFQTQTELKDELGVLQLGSRKRILTEISKMKGAD</sequence>
<gene>
    <name evidence="2" type="ORF">Cvel_26133</name>
</gene>
<dbReference type="SUPFAM" id="SSF47769">
    <property type="entry name" value="SAM/Pointed domain"/>
    <property type="match status" value="1"/>
</dbReference>
<organism evidence="2">
    <name type="scientific">Chromera velia CCMP2878</name>
    <dbReference type="NCBI Taxonomy" id="1169474"/>
    <lineage>
        <taxon>Eukaryota</taxon>
        <taxon>Sar</taxon>
        <taxon>Alveolata</taxon>
        <taxon>Colpodellida</taxon>
        <taxon>Chromeraceae</taxon>
        <taxon>Chromera</taxon>
    </lineage>
</organism>
<evidence type="ECO:0008006" key="3">
    <source>
        <dbReference type="Google" id="ProtNLM"/>
    </source>
</evidence>
<reference evidence="2" key="1">
    <citation type="submission" date="2014-11" db="EMBL/GenBank/DDBJ databases">
        <authorList>
            <person name="Otto D Thomas"/>
            <person name="Naeem Raeece"/>
        </authorList>
    </citation>
    <scope>NUCLEOTIDE SEQUENCE</scope>
</reference>
<dbReference type="AlphaFoldDB" id="A0A0G4HCR5"/>
<dbReference type="Gene3D" id="1.10.150.50">
    <property type="entry name" value="Transcription Factor, Ets-1"/>
    <property type="match status" value="1"/>
</dbReference>
<evidence type="ECO:0000313" key="2">
    <source>
        <dbReference type="EMBL" id="CEM41611.1"/>
    </source>
</evidence>
<proteinExistence type="predicted"/>
<dbReference type="InterPro" id="IPR013761">
    <property type="entry name" value="SAM/pointed_sf"/>
</dbReference>
<feature type="region of interest" description="Disordered" evidence="1">
    <location>
        <begin position="1"/>
        <end position="76"/>
    </location>
</feature>
<name>A0A0G4HCR5_9ALVE</name>
<evidence type="ECO:0000256" key="1">
    <source>
        <dbReference type="SAM" id="MobiDB-lite"/>
    </source>
</evidence>
<feature type="compositionally biased region" description="Low complexity" evidence="1">
    <location>
        <begin position="53"/>
        <end position="76"/>
    </location>
</feature>
<protein>
    <recommendedName>
        <fullName evidence="3">SAM domain-containing protein</fullName>
    </recommendedName>
</protein>